<dbReference type="Gene3D" id="3.80.10.10">
    <property type="entry name" value="Ribonuclease Inhibitor"/>
    <property type="match status" value="1"/>
</dbReference>
<dbReference type="GO" id="GO:0005886">
    <property type="term" value="C:plasma membrane"/>
    <property type="evidence" value="ECO:0007669"/>
    <property type="project" value="TreeGrafter"/>
</dbReference>
<dbReference type="SUPFAM" id="SSF52058">
    <property type="entry name" value="L domain-like"/>
    <property type="match status" value="1"/>
</dbReference>
<accession>A0A2G2WKW2</accession>
<evidence type="ECO:0000313" key="2">
    <source>
        <dbReference type="EMBL" id="PHT45885.1"/>
    </source>
</evidence>
<dbReference type="PANTHER" id="PTHR48006">
    <property type="entry name" value="LEUCINE-RICH REPEAT-CONTAINING PROTEIN DDB_G0281931-RELATED"/>
    <property type="match status" value="1"/>
</dbReference>
<dbReference type="PANTHER" id="PTHR48006:SF62">
    <property type="entry name" value="LEUCINE-RICH REPEAT TRANSMEMBRANE PROTEIN KINASE"/>
    <property type="match status" value="1"/>
</dbReference>
<comment type="caution">
    <text evidence="2">The sequence shown here is derived from an EMBL/GenBank/DDBJ whole genome shotgun (WGS) entry which is preliminary data.</text>
</comment>
<dbReference type="EMBL" id="MLFT02000006">
    <property type="protein sequence ID" value="PHT45885.1"/>
    <property type="molecule type" value="Genomic_DNA"/>
</dbReference>
<sequence>MLSISLSDLSIATEGSKEGNAFEGPIPAFFSNLTSLTDRERIIDPSNGSSSSFDFVRNMKSLSKLVLQNNINISSSIPSNIGEYRSLSLLDLRFNSLAEHFSTDSPAIRELKDFDIKEAGKGPSQLFKGNLKLRSLKIILRYISSALEKGPVVYLYKAYGPSISAISAS</sequence>
<protein>
    <recommendedName>
        <fullName evidence="4">LRR receptor-like serine/threonine-protein kinase</fullName>
    </recommendedName>
</protein>
<comment type="subcellular location">
    <subcellularLocation>
        <location evidence="1">Membrane</location>
        <topology evidence="1">Single-pass type I membrane protein</topology>
    </subcellularLocation>
</comment>
<reference evidence="2 3" key="1">
    <citation type="journal article" date="2017" name="Genome Biol.">
        <title>New reference genome sequences of hot pepper reveal the massive evolution of plant disease-resistance genes by retroduplication.</title>
        <authorList>
            <person name="Kim S."/>
            <person name="Park J."/>
            <person name="Yeom S.I."/>
            <person name="Kim Y.M."/>
            <person name="Seo E."/>
            <person name="Kim K.T."/>
            <person name="Kim M.S."/>
            <person name="Lee J.M."/>
            <person name="Cheong K."/>
            <person name="Shin H.S."/>
            <person name="Kim S.B."/>
            <person name="Han K."/>
            <person name="Lee J."/>
            <person name="Park M."/>
            <person name="Lee H.A."/>
            <person name="Lee H.Y."/>
            <person name="Lee Y."/>
            <person name="Oh S."/>
            <person name="Lee J.H."/>
            <person name="Choi E."/>
            <person name="Choi E."/>
            <person name="Lee S.E."/>
            <person name="Jeon J."/>
            <person name="Kim H."/>
            <person name="Choi G."/>
            <person name="Song H."/>
            <person name="Lee J."/>
            <person name="Lee S.C."/>
            <person name="Kwon J.K."/>
            <person name="Lee H.Y."/>
            <person name="Koo N."/>
            <person name="Hong Y."/>
            <person name="Kim R.W."/>
            <person name="Kang W.H."/>
            <person name="Huh J.H."/>
            <person name="Kang B.C."/>
            <person name="Yang T.J."/>
            <person name="Lee Y.H."/>
            <person name="Bennetzen J.L."/>
            <person name="Choi D."/>
        </authorList>
    </citation>
    <scope>NUCLEOTIDE SEQUENCE [LARGE SCALE GENOMIC DNA]</scope>
    <source>
        <strain evidence="3">cv. PBC81</strain>
    </source>
</reference>
<dbReference type="InterPro" id="IPR032675">
    <property type="entry name" value="LRR_dom_sf"/>
</dbReference>
<reference evidence="3" key="2">
    <citation type="journal article" date="2017" name="J. Anim. Genet.">
        <title>Multiple reference genome sequences of hot pepper reveal the massive evolution of plant disease resistance genes by retroduplication.</title>
        <authorList>
            <person name="Kim S."/>
            <person name="Park J."/>
            <person name="Yeom S.-I."/>
            <person name="Kim Y.-M."/>
            <person name="Seo E."/>
            <person name="Kim K.-T."/>
            <person name="Kim M.-S."/>
            <person name="Lee J.M."/>
            <person name="Cheong K."/>
            <person name="Shin H.-S."/>
            <person name="Kim S.-B."/>
            <person name="Han K."/>
            <person name="Lee J."/>
            <person name="Park M."/>
            <person name="Lee H.-A."/>
            <person name="Lee H.-Y."/>
            <person name="Lee Y."/>
            <person name="Oh S."/>
            <person name="Lee J.H."/>
            <person name="Choi E."/>
            <person name="Choi E."/>
            <person name="Lee S.E."/>
            <person name="Jeon J."/>
            <person name="Kim H."/>
            <person name="Choi G."/>
            <person name="Song H."/>
            <person name="Lee J."/>
            <person name="Lee S.-C."/>
            <person name="Kwon J.-K."/>
            <person name="Lee H.-Y."/>
            <person name="Koo N."/>
            <person name="Hong Y."/>
            <person name="Kim R.W."/>
            <person name="Kang W.-H."/>
            <person name="Huh J.H."/>
            <person name="Kang B.-C."/>
            <person name="Yang T.-J."/>
            <person name="Lee Y.-H."/>
            <person name="Bennetzen J.L."/>
            <person name="Choi D."/>
        </authorList>
    </citation>
    <scope>NUCLEOTIDE SEQUENCE [LARGE SCALE GENOMIC DNA]</scope>
    <source>
        <strain evidence="3">cv. PBC81</strain>
    </source>
</reference>
<evidence type="ECO:0008006" key="4">
    <source>
        <dbReference type="Google" id="ProtNLM"/>
    </source>
</evidence>
<dbReference type="InterPro" id="IPR051824">
    <property type="entry name" value="LRR_Rcpt-Like_S/T_Kinase"/>
</dbReference>
<evidence type="ECO:0000256" key="1">
    <source>
        <dbReference type="ARBA" id="ARBA00004479"/>
    </source>
</evidence>
<keyword evidence="3" id="KW-1185">Reference proteome</keyword>
<dbReference type="STRING" id="33114.A0A2G2WKW2"/>
<evidence type="ECO:0000313" key="3">
    <source>
        <dbReference type="Proteomes" id="UP000224567"/>
    </source>
</evidence>
<proteinExistence type="predicted"/>
<name>A0A2G2WKW2_CAPBA</name>
<dbReference type="Proteomes" id="UP000224567">
    <property type="component" value="Unassembled WGS sequence"/>
</dbReference>
<gene>
    <name evidence="2" type="ORF">CQW23_15043</name>
</gene>
<organism evidence="2 3">
    <name type="scientific">Capsicum baccatum</name>
    <name type="common">Peruvian pepper</name>
    <dbReference type="NCBI Taxonomy" id="33114"/>
    <lineage>
        <taxon>Eukaryota</taxon>
        <taxon>Viridiplantae</taxon>
        <taxon>Streptophyta</taxon>
        <taxon>Embryophyta</taxon>
        <taxon>Tracheophyta</taxon>
        <taxon>Spermatophyta</taxon>
        <taxon>Magnoliopsida</taxon>
        <taxon>eudicotyledons</taxon>
        <taxon>Gunneridae</taxon>
        <taxon>Pentapetalae</taxon>
        <taxon>asterids</taxon>
        <taxon>lamiids</taxon>
        <taxon>Solanales</taxon>
        <taxon>Solanaceae</taxon>
        <taxon>Solanoideae</taxon>
        <taxon>Capsiceae</taxon>
        <taxon>Capsicum</taxon>
    </lineage>
</organism>
<dbReference type="AlphaFoldDB" id="A0A2G2WKW2"/>
<dbReference type="OrthoDB" id="663146at2759"/>